<dbReference type="Proteomes" id="UP001295423">
    <property type="component" value="Unassembled WGS sequence"/>
</dbReference>
<dbReference type="Pfam" id="PF15963">
    <property type="entry name" value="Myb_DNA-bind_7"/>
    <property type="match status" value="1"/>
</dbReference>
<comment type="caution">
    <text evidence="3">The sequence shown here is derived from an EMBL/GenBank/DDBJ whole genome shotgun (WGS) entry which is preliminary data.</text>
</comment>
<dbReference type="PANTHER" id="PTHR22929">
    <property type="entry name" value="RNA POLYMERASE III TRANSCRIPTION INITIATION FACTOR B"/>
    <property type="match status" value="1"/>
</dbReference>
<feature type="compositionally biased region" description="Low complexity" evidence="1">
    <location>
        <begin position="1"/>
        <end position="12"/>
    </location>
</feature>
<reference evidence="3" key="1">
    <citation type="submission" date="2023-08" db="EMBL/GenBank/DDBJ databases">
        <authorList>
            <person name="Audoor S."/>
            <person name="Bilcke G."/>
        </authorList>
    </citation>
    <scope>NUCLEOTIDE SEQUENCE</scope>
</reference>
<dbReference type="Gene3D" id="1.10.10.60">
    <property type="entry name" value="Homeodomain-like"/>
    <property type="match status" value="1"/>
</dbReference>
<dbReference type="GO" id="GO:0000126">
    <property type="term" value="C:transcription factor TFIIIB complex"/>
    <property type="evidence" value="ECO:0007669"/>
    <property type="project" value="TreeGrafter"/>
</dbReference>
<feature type="compositionally biased region" description="Basic residues" evidence="1">
    <location>
        <begin position="13"/>
        <end position="37"/>
    </location>
</feature>
<feature type="compositionally biased region" description="Polar residues" evidence="1">
    <location>
        <begin position="510"/>
        <end position="521"/>
    </location>
</feature>
<feature type="compositionally biased region" description="Basic residues" evidence="1">
    <location>
        <begin position="552"/>
        <end position="567"/>
    </location>
</feature>
<sequence>MSEPITTLVSSKKVTKKKKIGFRPVGKAKPKAAKKGGNKSSVKASSLKSPPPGSMPASPGKLRTSRTKATPSIAEPMADADASTAASPSDMPEVTEASSTTPVDETSSKLPEPSEASSTEHTKSILKIPVMQRGSPRKRKHAGITIGTSRKLTDTATERSKAAVVVAQKPPTANPELVDETHKPAASSAIELVSSSKSEEQDNQLIEKLKSEDPEGKSLSSFCSSFKVKKPKNADGDSETVGKKKKTNPNAPENDNDFHGNKEPAQRGVPEVQMVDGQIVLQESSLMFPGQRRTIQEVEAEYEVVEEDAQLTIIGANCNSFVNRKKPKHWTKEETKKFYEALMQLGTDFSSMEAFFQDRNRKQLKRKYTTELKKNPNLIEMALNPKCQKDVDLSIFSVQVGKKDIKAAAKQDKIPIPFERNDVETEEDKEAAKKNKRRKRGKSEGEEPSPQQQQQGVWEVVQEDAAVVVQEEAPRTAISARFTAEQDALWFGDEDANQNDIPGPSMEDFFQSNADENTTPADENLLSEMGGSGPVGAESLSLVPNKKTTPAAKRKPKFRSSGRKKKK</sequence>
<feature type="compositionally biased region" description="Polar residues" evidence="1">
    <location>
        <begin position="96"/>
        <end position="117"/>
    </location>
</feature>
<accession>A0AAD2CQR1</accession>
<feature type="region of interest" description="Disordered" evidence="1">
    <location>
        <begin position="1"/>
        <end position="265"/>
    </location>
</feature>
<gene>
    <name evidence="3" type="ORF">CYCCA115_LOCUS7834</name>
</gene>
<keyword evidence="4" id="KW-1185">Reference proteome</keyword>
<feature type="compositionally biased region" description="Basic and acidic residues" evidence="1">
    <location>
        <begin position="151"/>
        <end position="161"/>
    </location>
</feature>
<dbReference type="GO" id="GO:0001156">
    <property type="term" value="F:TFIIIC-class transcription factor complex binding"/>
    <property type="evidence" value="ECO:0007669"/>
    <property type="project" value="TreeGrafter"/>
</dbReference>
<feature type="domain" description="Myb-like" evidence="2">
    <location>
        <begin position="326"/>
        <end position="374"/>
    </location>
</feature>
<feature type="compositionally biased region" description="Low complexity" evidence="1">
    <location>
        <begin position="74"/>
        <end position="92"/>
    </location>
</feature>
<dbReference type="GO" id="GO:0070898">
    <property type="term" value="P:RNA polymerase III preinitiation complex assembly"/>
    <property type="evidence" value="ECO:0007669"/>
    <property type="project" value="TreeGrafter"/>
</dbReference>
<evidence type="ECO:0000259" key="2">
    <source>
        <dbReference type="SMART" id="SM00717"/>
    </source>
</evidence>
<evidence type="ECO:0000313" key="4">
    <source>
        <dbReference type="Proteomes" id="UP001295423"/>
    </source>
</evidence>
<dbReference type="PANTHER" id="PTHR22929:SF0">
    <property type="entry name" value="TRANSCRIPTION FACTOR TFIIIB COMPONENT B'' HOMOLOG"/>
    <property type="match status" value="1"/>
</dbReference>
<dbReference type="AlphaFoldDB" id="A0AAD2CQR1"/>
<evidence type="ECO:0000256" key="1">
    <source>
        <dbReference type="SAM" id="MobiDB-lite"/>
    </source>
</evidence>
<feature type="region of interest" description="Disordered" evidence="1">
    <location>
        <begin position="494"/>
        <end position="567"/>
    </location>
</feature>
<evidence type="ECO:0000313" key="3">
    <source>
        <dbReference type="EMBL" id="CAJ1942212.1"/>
    </source>
</evidence>
<name>A0AAD2CQR1_9STRA</name>
<organism evidence="3 4">
    <name type="scientific">Cylindrotheca closterium</name>
    <dbReference type="NCBI Taxonomy" id="2856"/>
    <lineage>
        <taxon>Eukaryota</taxon>
        <taxon>Sar</taxon>
        <taxon>Stramenopiles</taxon>
        <taxon>Ochrophyta</taxon>
        <taxon>Bacillariophyta</taxon>
        <taxon>Bacillariophyceae</taxon>
        <taxon>Bacillariophycidae</taxon>
        <taxon>Bacillariales</taxon>
        <taxon>Bacillariaceae</taxon>
        <taxon>Cylindrotheca</taxon>
    </lineage>
</organism>
<protein>
    <recommendedName>
        <fullName evidence="2">Myb-like domain-containing protein</fullName>
    </recommendedName>
</protein>
<dbReference type="InterPro" id="IPR009057">
    <property type="entry name" value="Homeodomain-like_sf"/>
</dbReference>
<dbReference type="SUPFAM" id="SSF46689">
    <property type="entry name" value="Homeodomain-like"/>
    <property type="match status" value="1"/>
</dbReference>
<dbReference type="CDD" id="cd00167">
    <property type="entry name" value="SANT"/>
    <property type="match status" value="1"/>
</dbReference>
<feature type="compositionally biased region" description="Low complexity" evidence="1">
    <location>
        <begin position="448"/>
        <end position="458"/>
    </location>
</feature>
<dbReference type="InterPro" id="IPR001005">
    <property type="entry name" value="SANT/Myb"/>
</dbReference>
<dbReference type="InterPro" id="IPR039467">
    <property type="entry name" value="TFIIIB_B''_Myb"/>
</dbReference>
<dbReference type="EMBL" id="CAKOGP040001112">
    <property type="protein sequence ID" value="CAJ1942212.1"/>
    <property type="molecule type" value="Genomic_DNA"/>
</dbReference>
<dbReference type="SMART" id="SM00717">
    <property type="entry name" value="SANT"/>
    <property type="match status" value="1"/>
</dbReference>
<feature type="compositionally biased region" description="Basic and acidic residues" evidence="1">
    <location>
        <begin position="197"/>
        <end position="216"/>
    </location>
</feature>
<feature type="region of interest" description="Disordered" evidence="1">
    <location>
        <begin position="419"/>
        <end position="458"/>
    </location>
</feature>
<feature type="compositionally biased region" description="Basic and acidic residues" evidence="1">
    <location>
        <begin position="256"/>
        <end position="265"/>
    </location>
</feature>
<proteinExistence type="predicted"/>